<keyword evidence="2" id="KW-0489">Methyltransferase</keyword>
<accession>A0A3M0I5V3</accession>
<dbReference type="GO" id="GO:0032259">
    <property type="term" value="P:methylation"/>
    <property type="evidence" value="ECO:0007669"/>
    <property type="project" value="UniProtKB-KW"/>
</dbReference>
<comment type="caution">
    <text evidence="2">The sequence shown here is derived from an EMBL/GenBank/DDBJ whole genome shotgun (WGS) entry which is preliminary data.</text>
</comment>
<dbReference type="Pfam" id="PF13847">
    <property type="entry name" value="Methyltransf_31"/>
    <property type="match status" value="1"/>
</dbReference>
<sequence>MPKPGETAVYTHGHHESVLRSHTWRTAANSAAYLLGSIKPHMKILDIGCGPGTITADLAALVPDGQVTGVDRTPDVLDLARATAAERGLANVDFAVADVHALDYPDDAFCVVHAHQVLQHVGDPVRALREMHRVTAPGGFVAVRDSDYAAMTWYPVLPGLDDWLDLYRRVARGNGGEPDAGRRLKSWALAAGLRDITATSATWTFSTPQERAWWSGLWAERTVASSYAGLAVQGGHATDGELRAVADAWRDWGQREDGWFAVLHGEILCRKEPRPA</sequence>
<dbReference type="Gene3D" id="3.40.50.150">
    <property type="entry name" value="Vaccinia Virus protein VP39"/>
    <property type="match status" value="1"/>
</dbReference>
<dbReference type="Proteomes" id="UP000270471">
    <property type="component" value="Unassembled WGS sequence"/>
</dbReference>
<name>A0A3M0I5V3_9ACTN</name>
<gene>
    <name evidence="2" type="ORF">CTZ28_20255</name>
</gene>
<dbReference type="OrthoDB" id="9795634at2"/>
<dbReference type="EMBL" id="PENI01000012">
    <property type="protein sequence ID" value="RMB84245.1"/>
    <property type="molecule type" value="Genomic_DNA"/>
</dbReference>
<organism evidence="2 3">
    <name type="scientific">Streptomyces shenzhenensis</name>
    <dbReference type="NCBI Taxonomy" id="943815"/>
    <lineage>
        <taxon>Bacteria</taxon>
        <taxon>Bacillati</taxon>
        <taxon>Actinomycetota</taxon>
        <taxon>Actinomycetes</taxon>
        <taxon>Kitasatosporales</taxon>
        <taxon>Streptomycetaceae</taxon>
        <taxon>Streptomyces</taxon>
    </lineage>
</organism>
<evidence type="ECO:0000259" key="1">
    <source>
        <dbReference type="Pfam" id="PF13847"/>
    </source>
</evidence>
<protein>
    <submittedName>
        <fullName evidence="2">SAM-dependent methyltransferase</fullName>
    </submittedName>
</protein>
<keyword evidence="3" id="KW-1185">Reference proteome</keyword>
<dbReference type="SUPFAM" id="SSF53335">
    <property type="entry name" value="S-adenosyl-L-methionine-dependent methyltransferases"/>
    <property type="match status" value="1"/>
</dbReference>
<proteinExistence type="predicted"/>
<reference evidence="2 3" key="1">
    <citation type="submission" date="2017-11" db="EMBL/GenBank/DDBJ databases">
        <title>Draft genome of actinobacteria isolated from guarana (Paullinia cupana (Mart.) Ducke.</title>
        <authorList>
            <person name="Siqueira K.A."/>
            <person name="Liotti R.G."/>
            <person name="Mendes T.A.O."/>
            <person name="Soares M.A."/>
        </authorList>
    </citation>
    <scope>NUCLEOTIDE SEQUENCE [LARGE SCALE GENOMIC DNA]</scope>
    <source>
        <strain evidence="2 3">193</strain>
    </source>
</reference>
<evidence type="ECO:0000313" key="2">
    <source>
        <dbReference type="EMBL" id="RMB84245.1"/>
    </source>
</evidence>
<dbReference type="InterPro" id="IPR029063">
    <property type="entry name" value="SAM-dependent_MTases_sf"/>
</dbReference>
<dbReference type="InterPro" id="IPR025714">
    <property type="entry name" value="Methyltranfer_dom"/>
</dbReference>
<dbReference type="CDD" id="cd02440">
    <property type="entry name" value="AdoMet_MTases"/>
    <property type="match status" value="1"/>
</dbReference>
<evidence type="ECO:0000313" key="3">
    <source>
        <dbReference type="Proteomes" id="UP000270471"/>
    </source>
</evidence>
<dbReference type="GO" id="GO:0008168">
    <property type="term" value="F:methyltransferase activity"/>
    <property type="evidence" value="ECO:0007669"/>
    <property type="project" value="UniProtKB-KW"/>
</dbReference>
<dbReference type="PANTHER" id="PTHR43591">
    <property type="entry name" value="METHYLTRANSFERASE"/>
    <property type="match status" value="1"/>
</dbReference>
<dbReference type="AlphaFoldDB" id="A0A3M0I5V3"/>
<dbReference type="RefSeq" id="WP_121891085.1">
    <property type="nucleotide sequence ID" value="NZ_PENI01000012.1"/>
</dbReference>
<keyword evidence="2" id="KW-0808">Transferase</keyword>
<feature type="domain" description="Methyltransferase" evidence="1">
    <location>
        <begin position="39"/>
        <end position="167"/>
    </location>
</feature>
<dbReference type="PANTHER" id="PTHR43591:SF24">
    <property type="entry name" value="2-METHOXY-6-POLYPRENYL-1,4-BENZOQUINOL METHYLASE, MITOCHONDRIAL"/>
    <property type="match status" value="1"/>
</dbReference>